<dbReference type="EMBL" id="JAJNNZ010000010">
    <property type="protein sequence ID" value="MCJ2377802.1"/>
    <property type="molecule type" value="Genomic_DNA"/>
</dbReference>
<keyword evidence="2" id="KW-1185">Reference proteome</keyword>
<dbReference type="AlphaFoldDB" id="A0A9X2AZG8"/>
<accession>A0A9X2AZG8</accession>
<dbReference type="PROSITE" id="PS51257">
    <property type="entry name" value="PROKAR_LIPOPROTEIN"/>
    <property type="match status" value="1"/>
</dbReference>
<evidence type="ECO:0000313" key="2">
    <source>
        <dbReference type="Proteomes" id="UP001139488"/>
    </source>
</evidence>
<keyword evidence="1" id="KW-0449">Lipoprotein</keyword>
<comment type="caution">
    <text evidence="1">The sequence shown here is derived from an EMBL/GenBank/DDBJ whole genome shotgun (WGS) entry which is preliminary data.</text>
</comment>
<name>A0A9X2AZG8_9VIBR</name>
<dbReference type="InterPro" id="IPR005619">
    <property type="entry name" value="Uncharacterised_YajG"/>
</dbReference>
<evidence type="ECO:0000313" key="1">
    <source>
        <dbReference type="EMBL" id="MCJ2377802.1"/>
    </source>
</evidence>
<protein>
    <submittedName>
        <fullName evidence="1">YajG family lipoprotein</fullName>
    </submittedName>
</protein>
<organism evidence="1 2">
    <name type="scientific">Vibrio gelatinilyticus</name>
    <dbReference type="NCBI Taxonomy" id="2893468"/>
    <lineage>
        <taxon>Bacteria</taxon>
        <taxon>Pseudomonadati</taxon>
        <taxon>Pseudomonadota</taxon>
        <taxon>Gammaproteobacteria</taxon>
        <taxon>Vibrionales</taxon>
        <taxon>Vibrionaceae</taxon>
        <taxon>Vibrio</taxon>
    </lineage>
</organism>
<reference evidence="1" key="1">
    <citation type="submission" date="2021-11" db="EMBL/GenBank/DDBJ databases">
        <title>Vibrio ZSDE26 sp. nov. and Vibrio ZSDZ34 sp. nov., isolated from coastal seawater in Qingdao.</title>
        <authorList>
            <person name="Zhang P."/>
        </authorList>
    </citation>
    <scope>NUCLEOTIDE SEQUENCE</scope>
    <source>
        <strain evidence="1">ZSDZ34</strain>
    </source>
</reference>
<gene>
    <name evidence="1" type="ORF">LNL84_13275</name>
</gene>
<sequence length="189" mass="20603">MKKLVLAVSVALLAACASPKQEQIDFAPQATMSAAKIVEGKSFTLSSKDVRTAQYVALLDNGRSNITPVHSKQNVRVSLENLLTQQFSSQGYHVTVNSSNSLKLELQEALVSVRHSVMENDIDGNVTIELTAENAKGKLVKTYNGTAKRSGVMSASDEDIATVLNDTVSLVLKEIANDQELQDYMKERF</sequence>
<dbReference type="Proteomes" id="UP001139488">
    <property type="component" value="Unassembled WGS sequence"/>
</dbReference>
<dbReference type="RefSeq" id="WP_244358050.1">
    <property type="nucleotide sequence ID" value="NZ_JAJNNZ010000010.1"/>
</dbReference>
<dbReference type="Pfam" id="PF03923">
    <property type="entry name" value="Lipoprotein_16"/>
    <property type="match status" value="1"/>
</dbReference>
<proteinExistence type="predicted"/>